<feature type="transmembrane region" description="Helical" evidence="1">
    <location>
        <begin position="124"/>
        <end position="145"/>
    </location>
</feature>
<feature type="transmembrane region" description="Helical" evidence="1">
    <location>
        <begin position="209"/>
        <end position="232"/>
    </location>
</feature>
<reference evidence="2 3" key="1">
    <citation type="submission" date="2018-01" db="EMBL/GenBank/DDBJ databases">
        <title>Co-occurrence of chitin degradation, pigmentation and bioactivity in marine Pseudoalteromonas.</title>
        <authorList>
            <person name="Paulsen S."/>
            <person name="Gram L."/>
            <person name="Machado H."/>
        </authorList>
    </citation>
    <scope>NUCLEOTIDE SEQUENCE [LARGE SCALE GENOMIC DNA]</scope>
    <source>
        <strain evidence="2 3">S3663</strain>
    </source>
</reference>
<dbReference type="Proteomes" id="UP000309186">
    <property type="component" value="Unassembled WGS sequence"/>
</dbReference>
<proteinExistence type="predicted"/>
<evidence type="ECO:0000313" key="2">
    <source>
        <dbReference type="EMBL" id="TLX46774.1"/>
    </source>
</evidence>
<keyword evidence="1" id="KW-1133">Transmembrane helix</keyword>
<protein>
    <submittedName>
        <fullName evidence="2">Uncharacterized protein</fullName>
    </submittedName>
</protein>
<comment type="caution">
    <text evidence="2">The sequence shown here is derived from an EMBL/GenBank/DDBJ whole genome shotgun (WGS) entry which is preliminary data.</text>
</comment>
<feature type="transmembrane region" description="Helical" evidence="1">
    <location>
        <begin position="591"/>
        <end position="611"/>
    </location>
</feature>
<feature type="transmembrane region" description="Helical" evidence="1">
    <location>
        <begin position="42"/>
        <end position="65"/>
    </location>
</feature>
<dbReference type="AlphaFoldDB" id="A0A5R9Q1S1"/>
<feature type="transmembrane region" description="Helical" evidence="1">
    <location>
        <begin position="86"/>
        <end position="112"/>
    </location>
</feature>
<feature type="transmembrane region" description="Helical" evidence="1">
    <location>
        <begin position="173"/>
        <end position="189"/>
    </location>
</feature>
<dbReference type="EMBL" id="PPSW01000017">
    <property type="protein sequence ID" value="TLX46774.1"/>
    <property type="molecule type" value="Genomic_DNA"/>
</dbReference>
<keyword evidence="1" id="KW-0472">Membrane</keyword>
<evidence type="ECO:0000256" key="1">
    <source>
        <dbReference type="SAM" id="Phobius"/>
    </source>
</evidence>
<gene>
    <name evidence="2" type="ORF">C1E24_12275</name>
</gene>
<accession>A0A5R9Q1S1</accession>
<evidence type="ECO:0000313" key="3">
    <source>
        <dbReference type="Proteomes" id="UP000309186"/>
    </source>
</evidence>
<feature type="transmembrane region" description="Helical" evidence="1">
    <location>
        <begin position="12"/>
        <end position="30"/>
    </location>
</feature>
<sequence>MRDLFLSELNRYKVYAKTAAFIFLALLAYLSSQGDLMAGRGMFSTVLSGLAIILPLIFSVTQFLLHKRKNHWAYLMHRPLAEQIIFKALIAAGLSIVMMVLVVPLLFMLVVLDSASLELIEFRHYLYVGHVALIAIFAYFTGVYIALSANKGALLILGMLLFVLNSTPNSPFLVLFVDLIMVALVYFLARAAFKLNVSQHDTRMSRQFIAAILMGPALGAILMSTQALFYHIPVTLFSTHPDRFEKADIPEYYASMWGPDAKAVLDRILPADETQWRAHLLPNLEGVSTLFMSTHPTSFDTLNQLMHQDQQQRYIDMKTLTKWQFSHQYQVFFGYDLVSKNLKHVIDQNGFHAVTSIDDIQNLEAFAHPPRLIAGRFIQTPNTLYVLDFEEQYMEIKFQTQDGEYFYGPFETERDGELVSMATNQRALVFEKRDFFALNTSSAPLFSVAYPEQAFGRMYTQFYMLPDGALFLFHGRSYFGFQKPGVSVVFADYAGEVTQVTSKQYIAHRPLPKFVAEQEFWQSPIFFATVFESANEALNSNDQSIGAVFNDTISRTRSAQVMAYAIGFTLFSMALVYLLARRAQLSTQQQLFWVGMALFMSLIGVACFMLLTPWLSNIRGAKIKVSSTSSNATLN</sequence>
<keyword evidence="1" id="KW-0812">Transmembrane</keyword>
<dbReference type="RefSeq" id="WP_138481834.1">
    <property type="nucleotide sequence ID" value="NZ_PPSW01000017.1"/>
</dbReference>
<name>A0A5R9Q1S1_9GAMM</name>
<feature type="transmembrane region" description="Helical" evidence="1">
    <location>
        <begin position="561"/>
        <end position="579"/>
    </location>
</feature>
<dbReference type="OrthoDB" id="6398376at2"/>
<organism evidence="2 3">
    <name type="scientific">Pseudoalteromonas phenolica</name>
    <dbReference type="NCBI Taxonomy" id="161398"/>
    <lineage>
        <taxon>Bacteria</taxon>
        <taxon>Pseudomonadati</taxon>
        <taxon>Pseudomonadota</taxon>
        <taxon>Gammaproteobacteria</taxon>
        <taxon>Alteromonadales</taxon>
        <taxon>Pseudoalteromonadaceae</taxon>
        <taxon>Pseudoalteromonas</taxon>
    </lineage>
</organism>